<name>A0A512BPP1_9HYPH</name>
<sequence>MQGDALAGAEFQLRRERHVVLRSRHQGIHIDSAARALGWHVNGKETAYEAALLHARPVEMTDIVAFEKIAFGLGLSPDQAKKNVVMTIEDRHQAGAGHETHEEVEN</sequence>
<dbReference type="Proteomes" id="UP000321085">
    <property type="component" value="Unassembled WGS sequence"/>
</dbReference>
<accession>A0A512BPP1</accession>
<dbReference type="EMBL" id="BJYU01000017">
    <property type="protein sequence ID" value="GEO13938.1"/>
    <property type="molecule type" value="Genomic_DNA"/>
</dbReference>
<protein>
    <submittedName>
        <fullName evidence="1">Uncharacterized protein</fullName>
    </submittedName>
</protein>
<reference evidence="1 2" key="1">
    <citation type="submission" date="2019-07" db="EMBL/GenBank/DDBJ databases">
        <title>Whole genome shotgun sequence of Microvirga aerophila NBRC 106136.</title>
        <authorList>
            <person name="Hosoyama A."/>
            <person name="Uohara A."/>
            <person name="Ohji S."/>
            <person name="Ichikawa N."/>
        </authorList>
    </citation>
    <scope>NUCLEOTIDE SEQUENCE [LARGE SCALE GENOMIC DNA]</scope>
    <source>
        <strain evidence="1 2">NBRC 106136</strain>
    </source>
</reference>
<dbReference type="AlphaFoldDB" id="A0A512BPP1"/>
<evidence type="ECO:0000313" key="2">
    <source>
        <dbReference type="Proteomes" id="UP000321085"/>
    </source>
</evidence>
<proteinExistence type="predicted"/>
<evidence type="ECO:0000313" key="1">
    <source>
        <dbReference type="EMBL" id="GEO13938.1"/>
    </source>
</evidence>
<keyword evidence="2" id="KW-1185">Reference proteome</keyword>
<gene>
    <name evidence="1" type="ORF">MAE02_16340</name>
</gene>
<comment type="caution">
    <text evidence="1">The sequence shown here is derived from an EMBL/GenBank/DDBJ whole genome shotgun (WGS) entry which is preliminary data.</text>
</comment>
<organism evidence="1 2">
    <name type="scientific">Microvirga aerophila</name>
    <dbReference type="NCBI Taxonomy" id="670291"/>
    <lineage>
        <taxon>Bacteria</taxon>
        <taxon>Pseudomonadati</taxon>
        <taxon>Pseudomonadota</taxon>
        <taxon>Alphaproteobacteria</taxon>
        <taxon>Hyphomicrobiales</taxon>
        <taxon>Methylobacteriaceae</taxon>
        <taxon>Microvirga</taxon>
    </lineage>
</organism>